<dbReference type="EMBL" id="OU898281">
    <property type="protein sequence ID" value="CAG9837051.1"/>
    <property type="molecule type" value="Genomic_DNA"/>
</dbReference>
<dbReference type="PANTHER" id="PTHR12301">
    <property type="entry name" value="SAM-DOMAIN, SH3 AND NUCLEAR LOCALIZATION SIGNALS PROTEIN RELATED"/>
    <property type="match status" value="1"/>
</dbReference>
<evidence type="ECO:0000313" key="2">
    <source>
        <dbReference type="EMBL" id="CAG9837051.1"/>
    </source>
</evidence>
<dbReference type="AlphaFoldDB" id="A0A9N9T9G9"/>
<proteinExistence type="predicted"/>
<protein>
    <submittedName>
        <fullName evidence="2">Uncharacterized protein</fullName>
    </submittedName>
</protein>
<name>A0A9N9T9G9_DIABA</name>
<organism evidence="2 3">
    <name type="scientific">Diabrotica balteata</name>
    <name type="common">Banded cucumber beetle</name>
    <dbReference type="NCBI Taxonomy" id="107213"/>
    <lineage>
        <taxon>Eukaryota</taxon>
        <taxon>Metazoa</taxon>
        <taxon>Ecdysozoa</taxon>
        <taxon>Arthropoda</taxon>
        <taxon>Hexapoda</taxon>
        <taxon>Insecta</taxon>
        <taxon>Pterygota</taxon>
        <taxon>Neoptera</taxon>
        <taxon>Endopterygota</taxon>
        <taxon>Coleoptera</taxon>
        <taxon>Polyphaga</taxon>
        <taxon>Cucujiformia</taxon>
        <taxon>Chrysomeloidea</taxon>
        <taxon>Chrysomelidae</taxon>
        <taxon>Galerucinae</taxon>
        <taxon>Diabroticina</taxon>
        <taxon>Diabroticites</taxon>
        <taxon>Diabrotica</taxon>
    </lineage>
</organism>
<keyword evidence="3" id="KW-1185">Reference proteome</keyword>
<gene>
    <name evidence="2" type="ORF">DIABBA_LOCUS10072</name>
</gene>
<dbReference type="Proteomes" id="UP001153709">
    <property type="component" value="Chromosome 6"/>
</dbReference>
<dbReference type="InterPro" id="IPR051725">
    <property type="entry name" value="SAM-SH3_domain_protein"/>
</dbReference>
<feature type="region of interest" description="Disordered" evidence="1">
    <location>
        <begin position="48"/>
        <end position="70"/>
    </location>
</feature>
<dbReference type="PANTHER" id="PTHR12301:SF8">
    <property type="entry name" value="STERILE ALPHA MOTIF DOMAIN-CONTAINING PROTEIN 5"/>
    <property type="match status" value="1"/>
</dbReference>
<dbReference type="OrthoDB" id="10047268at2759"/>
<sequence>MDNSRFLPSDGERGYLEGLASRYADLFSTHYVDVLGHLEDLRRIEWTETSPKERKVTTPVTPPEKLSSNSHLFLQPSSCLSDKEEDEIYGFGYGVFASQIARQQQQRLVGQQQNQQTATSHQPLLVQQHHNYQTLFSFSLKLFKIIR</sequence>
<accession>A0A9N9T9G9</accession>
<evidence type="ECO:0000256" key="1">
    <source>
        <dbReference type="SAM" id="MobiDB-lite"/>
    </source>
</evidence>
<evidence type="ECO:0000313" key="3">
    <source>
        <dbReference type="Proteomes" id="UP001153709"/>
    </source>
</evidence>
<reference evidence="2" key="1">
    <citation type="submission" date="2022-01" db="EMBL/GenBank/DDBJ databases">
        <authorList>
            <person name="King R."/>
        </authorList>
    </citation>
    <scope>NUCLEOTIDE SEQUENCE</scope>
</reference>